<dbReference type="PANTHER" id="PTHR31286">
    <property type="entry name" value="GLYCINE-RICH CELL WALL STRUCTURAL PROTEIN 1.8-LIKE"/>
    <property type="match status" value="1"/>
</dbReference>
<dbReference type="GO" id="GO:0008270">
    <property type="term" value="F:zinc ion binding"/>
    <property type="evidence" value="ECO:0007669"/>
    <property type="project" value="UniProtKB-KW"/>
</dbReference>
<dbReference type="OrthoDB" id="1002340at2759"/>
<evidence type="ECO:0000259" key="3">
    <source>
        <dbReference type="PROSITE" id="PS50158"/>
    </source>
</evidence>
<proteinExistence type="predicted"/>
<dbReference type="PROSITE" id="PS50158">
    <property type="entry name" value="ZF_CCHC"/>
    <property type="match status" value="1"/>
</dbReference>
<dbReference type="PANTHER" id="PTHR31286:SF99">
    <property type="entry name" value="DUF4283 DOMAIN-CONTAINING PROTEIN"/>
    <property type="match status" value="1"/>
</dbReference>
<gene>
    <name evidence="4" type="ORF">HRI_000459700</name>
</gene>
<dbReference type="InterPro" id="IPR040256">
    <property type="entry name" value="At4g02000-like"/>
</dbReference>
<keyword evidence="1" id="KW-0863">Zinc-finger</keyword>
<keyword evidence="5" id="KW-1185">Reference proteome</keyword>
<dbReference type="EMBL" id="BSYR01000006">
    <property type="protein sequence ID" value="GMI67904.1"/>
    <property type="molecule type" value="Genomic_DNA"/>
</dbReference>
<dbReference type="InterPro" id="IPR001878">
    <property type="entry name" value="Znf_CCHC"/>
</dbReference>
<dbReference type="AlphaFoldDB" id="A0A9W7GYR0"/>
<organism evidence="4 5">
    <name type="scientific">Hibiscus trionum</name>
    <name type="common">Flower of an hour</name>
    <dbReference type="NCBI Taxonomy" id="183268"/>
    <lineage>
        <taxon>Eukaryota</taxon>
        <taxon>Viridiplantae</taxon>
        <taxon>Streptophyta</taxon>
        <taxon>Embryophyta</taxon>
        <taxon>Tracheophyta</taxon>
        <taxon>Spermatophyta</taxon>
        <taxon>Magnoliopsida</taxon>
        <taxon>eudicotyledons</taxon>
        <taxon>Gunneridae</taxon>
        <taxon>Pentapetalae</taxon>
        <taxon>rosids</taxon>
        <taxon>malvids</taxon>
        <taxon>Malvales</taxon>
        <taxon>Malvaceae</taxon>
        <taxon>Malvoideae</taxon>
        <taxon>Hibiscus</taxon>
    </lineage>
</organism>
<name>A0A9W7GYR0_HIBTR</name>
<feature type="region of interest" description="Disordered" evidence="2">
    <location>
        <begin position="41"/>
        <end position="113"/>
    </location>
</feature>
<feature type="compositionally biased region" description="Basic and acidic residues" evidence="2">
    <location>
        <begin position="44"/>
        <end position="54"/>
    </location>
</feature>
<dbReference type="InterPro" id="IPR025836">
    <property type="entry name" value="Zn_knuckle_CX2CX4HX4C"/>
</dbReference>
<reference evidence="4" key="1">
    <citation type="submission" date="2023-05" db="EMBL/GenBank/DDBJ databases">
        <title>Genome and transcriptome analyses reveal genes involved in the formation of fine ridges on petal epidermal cells in Hibiscus trionum.</title>
        <authorList>
            <person name="Koshimizu S."/>
            <person name="Masuda S."/>
            <person name="Ishii T."/>
            <person name="Shirasu K."/>
            <person name="Hoshino A."/>
            <person name="Arita M."/>
        </authorList>
    </citation>
    <scope>NUCLEOTIDE SEQUENCE</scope>
    <source>
        <strain evidence="4">Hamamatsu line</strain>
    </source>
</reference>
<evidence type="ECO:0000313" key="4">
    <source>
        <dbReference type="EMBL" id="GMI67904.1"/>
    </source>
</evidence>
<dbReference type="GO" id="GO:0003676">
    <property type="term" value="F:nucleic acid binding"/>
    <property type="evidence" value="ECO:0007669"/>
    <property type="project" value="InterPro"/>
</dbReference>
<accession>A0A9W7GYR0</accession>
<dbReference type="Pfam" id="PF14392">
    <property type="entry name" value="zf-CCHC_4"/>
    <property type="match status" value="1"/>
</dbReference>
<feature type="domain" description="CCHC-type" evidence="3">
    <location>
        <begin position="33"/>
        <end position="46"/>
    </location>
</feature>
<dbReference type="Proteomes" id="UP001165190">
    <property type="component" value="Unassembled WGS sequence"/>
</dbReference>
<keyword evidence="1" id="KW-0862">Zinc</keyword>
<evidence type="ECO:0000313" key="5">
    <source>
        <dbReference type="Proteomes" id="UP001165190"/>
    </source>
</evidence>
<feature type="compositionally biased region" description="Polar residues" evidence="2">
    <location>
        <begin position="55"/>
        <end position="76"/>
    </location>
</feature>
<keyword evidence="1" id="KW-0479">Metal-binding</keyword>
<evidence type="ECO:0000256" key="2">
    <source>
        <dbReference type="SAM" id="MobiDB-lite"/>
    </source>
</evidence>
<protein>
    <recommendedName>
        <fullName evidence="3">CCHC-type domain-containing protein</fullName>
    </recommendedName>
</protein>
<comment type="caution">
    <text evidence="4">The sequence shown here is derived from an EMBL/GenBank/DDBJ whole genome shotgun (WGS) entry which is preliminary data.</text>
</comment>
<evidence type="ECO:0000256" key="1">
    <source>
        <dbReference type="PROSITE-ProRule" id="PRU00047"/>
    </source>
</evidence>
<sequence length="113" mass="12250">MAIKIDLRKPLISKIVINGNVQIVEYESLPTVCFGCGKYGHSQDACHDAKKPSDEPNTAQPDTSFTTAKASGSADSPSDIGAREHPSNQSFGPWMLVEKRQRRPPKKVSDPAA</sequence>